<name>K9WWT6_9NOST</name>
<dbReference type="OrthoDB" id="531081at2"/>
<proteinExistence type="inferred from homology"/>
<keyword evidence="4" id="KW-1185">Reference proteome</keyword>
<dbReference type="STRING" id="56107.Cylst_2440"/>
<dbReference type="InterPro" id="IPR015233">
    <property type="entry name" value="Orange_carotenoid-bd_N"/>
</dbReference>
<evidence type="ECO:0000313" key="4">
    <source>
        <dbReference type="Proteomes" id="UP000010475"/>
    </source>
</evidence>
<dbReference type="PROSITE" id="PS51773">
    <property type="entry name" value="OCP_N"/>
    <property type="match status" value="1"/>
</dbReference>
<protein>
    <submittedName>
        <fullName evidence="3">Orange carotenoid protein</fullName>
    </submittedName>
</protein>
<evidence type="ECO:0000259" key="2">
    <source>
        <dbReference type="PROSITE" id="PS51773"/>
    </source>
</evidence>
<dbReference type="eggNOG" id="ENOG5033XAW">
    <property type="taxonomic scope" value="Bacteria"/>
</dbReference>
<keyword evidence="1" id="KW-0042">Antenna complex</keyword>
<dbReference type="InterPro" id="IPR036917">
    <property type="entry name" value="Orange_carotenoid-bd_N_sf"/>
</dbReference>
<dbReference type="SUPFAM" id="SSF81930">
    <property type="entry name" value="Orange carotenoid protein, N-terminal domain"/>
    <property type="match status" value="1"/>
</dbReference>
<keyword evidence="1" id="KW-0157">Chromophore</keyword>
<accession>K9WWT6</accession>
<dbReference type="KEGG" id="csg:Cylst_2440"/>
<dbReference type="GO" id="GO:0016037">
    <property type="term" value="P:light absorption"/>
    <property type="evidence" value="ECO:0007669"/>
    <property type="project" value="UniProtKB-UniRule"/>
</dbReference>
<dbReference type="HOGENOM" id="CLU_075069_2_0_3"/>
<organism evidence="3 4">
    <name type="scientific">Cylindrospermum stagnale PCC 7417</name>
    <dbReference type="NCBI Taxonomy" id="56107"/>
    <lineage>
        <taxon>Bacteria</taxon>
        <taxon>Bacillati</taxon>
        <taxon>Cyanobacteriota</taxon>
        <taxon>Cyanophyceae</taxon>
        <taxon>Nostocales</taxon>
        <taxon>Nostocaceae</taxon>
        <taxon>Cylindrospermum</taxon>
    </lineage>
</organism>
<evidence type="ECO:0000256" key="1">
    <source>
        <dbReference type="PROSITE-ProRule" id="PRU01109"/>
    </source>
</evidence>
<gene>
    <name evidence="3" type="ORF">Cylst_2440</name>
</gene>
<keyword evidence="1" id="KW-0793">Thylakoid</keyword>
<keyword evidence="1" id="KW-0472">Membrane</keyword>
<evidence type="ECO:0000313" key="3">
    <source>
        <dbReference type="EMBL" id="AFZ24658.1"/>
    </source>
</evidence>
<dbReference type="AlphaFoldDB" id="K9WWT6"/>
<dbReference type="RefSeq" id="WP_015207912.1">
    <property type="nucleotide sequence ID" value="NC_019757.1"/>
</dbReference>
<comment type="similarity">
    <text evidence="1">Belongs to the orange carotenoid-binding protein family.</text>
</comment>
<keyword evidence="1" id="KW-0605">Phycobilisome</keyword>
<dbReference type="Gene3D" id="1.10.2090.10">
    <property type="entry name" value="Orange carotenoid-binding protein, N-terminal domain"/>
    <property type="match status" value="2"/>
</dbReference>
<reference evidence="3 4" key="1">
    <citation type="submission" date="2012-06" db="EMBL/GenBank/DDBJ databases">
        <title>Finished chromosome of genome of Cylindrospermum stagnale PCC 7417.</title>
        <authorList>
            <consortium name="US DOE Joint Genome Institute"/>
            <person name="Gugger M."/>
            <person name="Coursin T."/>
            <person name="Rippka R."/>
            <person name="Tandeau De Marsac N."/>
            <person name="Huntemann M."/>
            <person name="Wei C.-L."/>
            <person name="Han J."/>
            <person name="Detter J.C."/>
            <person name="Han C."/>
            <person name="Tapia R."/>
            <person name="Chen A."/>
            <person name="Kyrpides N."/>
            <person name="Mavromatis K."/>
            <person name="Markowitz V."/>
            <person name="Szeto E."/>
            <person name="Ivanova N."/>
            <person name="Pagani I."/>
            <person name="Pati A."/>
            <person name="Goodwin L."/>
            <person name="Nordberg H.P."/>
            <person name="Cantor M.N."/>
            <person name="Hua S.X."/>
            <person name="Woyke T."/>
            <person name="Kerfeld C.A."/>
        </authorList>
    </citation>
    <scope>NUCLEOTIDE SEQUENCE [LARGE SCALE GENOMIC DNA]</scope>
    <source>
        <strain evidence="3 4">PCC 7417</strain>
    </source>
</reference>
<dbReference type="Proteomes" id="UP000010475">
    <property type="component" value="Chromosome"/>
</dbReference>
<dbReference type="GO" id="GO:0031404">
    <property type="term" value="F:chloride ion binding"/>
    <property type="evidence" value="ECO:0007669"/>
    <property type="project" value="InterPro"/>
</dbReference>
<feature type="domain" description="OCP N-terminal" evidence="2">
    <location>
        <begin position="6"/>
        <end position="169"/>
    </location>
</feature>
<dbReference type="Pfam" id="PF09150">
    <property type="entry name" value="Carot_N"/>
    <property type="match status" value="1"/>
</dbReference>
<dbReference type="EMBL" id="CP003642">
    <property type="protein sequence ID" value="AFZ24658.1"/>
    <property type="molecule type" value="Genomic_DNA"/>
</dbReference>
<dbReference type="GO" id="GO:0030089">
    <property type="term" value="C:phycobilisome"/>
    <property type="evidence" value="ECO:0007669"/>
    <property type="project" value="UniProtKB-UniRule"/>
</dbReference>
<sequence length="169" mass="18356">MTATNINAVRQAVSAFHELQEDEQLTVLGLIYAENADTIPADAIDSLPIETAGDLVAQIQQLSPEEQLYALGDLLSANRNDQDEVMLDPHPSKALVELTRGGTKIPTGEYGSLSAEAKLAFWYLIGERLGTTIIGIPRDYSPSESATELLNTLKSLNTNDLVTFLKQVL</sequence>